<comment type="subcellular location">
    <subcellularLocation>
        <location evidence="1">Cell membrane</location>
    </subcellularLocation>
    <subcellularLocation>
        <location evidence="2">Early endosome</location>
    </subcellularLocation>
</comment>
<protein>
    <recommendedName>
        <fullName evidence="16">Protein tyrosine phosphatase type IVA 3</fullName>
        <ecNumber evidence="3">3.1.3.48</ecNumber>
    </recommendedName>
    <alternativeName>
        <fullName evidence="17">Protein-tyrosine phosphatase 4a3</fullName>
    </alternativeName>
</protein>
<dbReference type="Proteomes" id="UP000009022">
    <property type="component" value="Unassembled WGS sequence"/>
</dbReference>
<name>B3S204_TRIAD</name>
<dbReference type="InterPro" id="IPR003595">
    <property type="entry name" value="Tyr_Pase_cat"/>
</dbReference>
<evidence type="ECO:0000256" key="1">
    <source>
        <dbReference type="ARBA" id="ARBA00004236"/>
    </source>
</evidence>
<evidence type="ECO:0000256" key="7">
    <source>
        <dbReference type="ARBA" id="ARBA00022801"/>
    </source>
</evidence>
<keyword evidence="5" id="KW-0488">Methylation</keyword>
<dbReference type="HOGENOM" id="CLU_099263_1_0_1"/>
<evidence type="ECO:0000313" key="20">
    <source>
        <dbReference type="EMBL" id="EDV23597.1"/>
    </source>
</evidence>
<keyword evidence="12" id="KW-0636">Prenylation</keyword>
<evidence type="ECO:0000256" key="16">
    <source>
        <dbReference type="ARBA" id="ARBA00069015"/>
    </source>
</evidence>
<dbReference type="KEGG" id="tad:TRIADDRAFT_27879"/>
<evidence type="ECO:0000256" key="9">
    <source>
        <dbReference type="ARBA" id="ARBA00023136"/>
    </source>
</evidence>
<dbReference type="CTD" id="6755405"/>
<organism evidence="20 21">
    <name type="scientific">Trichoplax adhaerens</name>
    <name type="common">Trichoplax reptans</name>
    <dbReference type="NCBI Taxonomy" id="10228"/>
    <lineage>
        <taxon>Eukaryota</taxon>
        <taxon>Metazoa</taxon>
        <taxon>Placozoa</taxon>
        <taxon>Uniplacotomia</taxon>
        <taxon>Trichoplacea</taxon>
        <taxon>Trichoplacidae</taxon>
        <taxon>Trichoplax</taxon>
    </lineage>
</organism>
<evidence type="ECO:0000256" key="6">
    <source>
        <dbReference type="ARBA" id="ARBA00022753"/>
    </source>
</evidence>
<evidence type="ECO:0000256" key="5">
    <source>
        <dbReference type="ARBA" id="ARBA00022481"/>
    </source>
</evidence>
<dbReference type="GO" id="GO:0005886">
    <property type="term" value="C:plasma membrane"/>
    <property type="evidence" value="ECO:0007669"/>
    <property type="project" value="UniProtKB-SubCell"/>
</dbReference>
<dbReference type="Pfam" id="PF00102">
    <property type="entry name" value="Y_phosphatase"/>
    <property type="match status" value="1"/>
</dbReference>
<keyword evidence="8" id="KW-0904">Protein phosphatase</keyword>
<dbReference type="eggNOG" id="KOG2836">
    <property type="taxonomic scope" value="Eukaryota"/>
</dbReference>
<dbReference type="RefSeq" id="XP_002114507.1">
    <property type="nucleotide sequence ID" value="XM_002114471.1"/>
</dbReference>
<dbReference type="GO" id="GO:0004725">
    <property type="term" value="F:protein tyrosine phosphatase activity"/>
    <property type="evidence" value="ECO:0000318"/>
    <property type="project" value="GO_Central"/>
</dbReference>
<keyword evidence="10" id="KW-1015">Disulfide bond</keyword>
<evidence type="ECO:0000256" key="11">
    <source>
        <dbReference type="ARBA" id="ARBA00023288"/>
    </source>
</evidence>
<comment type="subunit">
    <text evidence="15">Interacts with tubulin.</text>
</comment>
<dbReference type="STRING" id="10228.B3S204"/>
<dbReference type="InterPro" id="IPR000242">
    <property type="entry name" value="PTP_cat"/>
</dbReference>
<feature type="domain" description="Tyrosine specific protein phosphatases" evidence="19">
    <location>
        <begin position="82"/>
        <end position="148"/>
    </location>
</feature>
<accession>B3S204</accession>
<evidence type="ECO:0000256" key="8">
    <source>
        <dbReference type="ARBA" id="ARBA00022912"/>
    </source>
</evidence>
<dbReference type="FunCoup" id="B3S204">
    <property type="interactions" value="1715"/>
</dbReference>
<dbReference type="PROSITE" id="PS50054">
    <property type="entry name" value="TYR_PHOSPHATASE_DUAL"/>
    <property type="match status" value="1"/>
</dbReference>
<evidence type="ECO:0000256" key="15">
    <source>
        <dbReference type="ARBA" id="ARBA00064590"/>
    </source>
</evidence>
<evidence type="ECO:0000256" key="10">
    <source>
        <dbReference type="ARBA" id="ARBA00023157"/>
    </source>
</evidence>
<dbReference type="EC" id="3.1.3.48" evidence="3"/>
<dbReference type="GO" id="GO:0043542">
    <property type="term" value="P:endothelial cell migration"/>
    <property type="evidence" value="ECO:0007669"/>
    <property type="project" value="UniProtKB-ARBA"/>
</dbReference>
<keyword evidence="9" id="KW-0472">Membrane</keyword>
<evidence type="ECO:0000259" key="18">
    <source>
        <dbReference type="PROSITE" id="PS50054"/>
    </source>
</evidence>
<keyword evidence="11" id="KW-0449">Lipoprotein</keyword>
<reference evidence="20 21" key="1">
    <citation type="journal article" date="2008" name="Nature">
        <title>The Trichoplax genome and the nature of placozoans.</title>
        <authorList>
            <person name="Srivastava M."/>
            <person name="Begovic E."/>
            <person name="Chapman J."/>
            <person name="Putnam N.H."/>
            <person name="Hellsten U."/>
            <person name="Kawashima T."/>
            <person name="Kuo A."/>
            <person name="Mitros T."/>
            <person name="Salamov A."/>
            <person name="Carpenter M.L."/>
            <person name="Signorovitch A.Y."/>
            <person name="Moreno M.A."/>
            <person name="Kamm K."/>
            <person name="Grimwood J."/>
            <person name="Schmutz J."/>
            <person name="Shapiro H."/>
            <person name="Grigoriev I.V."/>
            <person name="Buss L.W."/>
            <person name="Schierwater B."/>
            <person name="Dellaporta S.L."/>
            <person name="Rokhsar D.S."/>
        </authorList>
    </citation>
    <scope>NUCLEOTIDE SEQUENCE [LARGE SCALE GENOMIC DNA]</scope>
    <source>
        <strain evidence="20 21">Grell-BS-1999</strain>
    </source>
</reference>
<keyword evidence="4" id="KW-1003">Cell membrane</keyword>
<dbReference type="GO" id="GO:0005737">
    <property type="term" value="C:cytoplasm"/>
    <property type="evidence" value="ECO:0000318"/>
    <property type="project" value="GO_Central"/>
</dbReference>
<feature type="domain" description="Tyrosine-protein phosphatase" evidence="18">
    <location>
        <begin position="8"/>
        <end position="161"/>
    </location>
</feature>
<dbReference type="FunFam" id="3.90.190.10:FF:000105">
    <property type="entry name" value="Protein tyrosine phosphatase type IVA 3"/>
    <property type="match status" value="1"/>
</dbReference>
<dbReference type="InterPro" id="IPR020422">
    <property type="entry name" value="TYR_PHOSPHATASE_DUAL_dom"/>
</dbReference>
<keyword evidence="7" id="KW-0378">Hydrolase</keyword>
<dbReference type="SUPFAM" id="SSF52799">
    <property type="entry name" value="(Phosphotyrosine protein) phosphatases II"/>
    <property type="match status" value="1"/>
</dbReference>
<evidence type="ECO:0000256" key="2">
    <source>
        <dbReference type="ARBA" id="ARBA00004412"/>
    </source>
</evidence>
<dbReference type="OrthoDB" id="5632at2759"/>
<dbReference type="InParanoid" id="B3S204"/>
<sequence>MSRGGMSGPSIVEFKGMRFLITDRPTTVTIPQFIKQLKNHGATDLIRVCEPSYEASLLVDEGIKVTDWPFEDGGPPPPKVVQEWFDLLIDRFAEKPGCCVAIHCVAGLGRAPVLVALALMEAGMKYEDAVKFIREKRRGAINSKQLSFLEHYRPKRRLKSVSQQNGGSGGCCMQ</sequence>
<evidence type="ECO:0000256" key="3">
    <source>
        <dbReference type="ARBA" id="ARBA00013064"/>
    </source>
</evidence>
<evidence type="ECO:0000256" key="13">
    <source>
        <dbReference type="ARBA" id="ARBA00051722"/>
    </source>
</evidence>
<keyword evidence="6" id="KW-0967">Endosome</keyword>
<dbReference type="PROSITE" id="PS50056">
    <property type="entry name" value="TYR_PHOSPHATASE_2"/>
    <property type="match status" value="1"/>
</dbReference>
<dbReference type="SMART" id="SM00404">
    <property type="entry name" value="PTPc_motif"/>
    <property type="match status" value="1"/>
</dbReference>
<dbReference type="OMA" id="GIEVHSW"/>
<proteinExistence type="predicted"/>
<dbReference type="GeneID" id="6755405"/>
<dbReference type="GO" id="GO:0009966">
    <property type="term" value="P:regulation of signal transduction"/>
    <property type="evidence" value="ECO:0007669"/>
    <property type="project" value="UniProtKB-ARBA"/>
</dbReference>
<dbReference type="Gene3D" id="3.90.190.10">
    <property type="entry name" value="Protein tyrosine phosphatase superfamily"/>
    <property type="match status" value="1"/>
</dbReference>
<dbReference type="PhylomeDB" id="B3S204"/>
<comment type="catalytic activity">
    <reaction evidence="13">
        <text>O-phospho-L-tyrosyl-[protein] + H2O = L-tyrosyl-[protein] + phosphate</text>
        <dbReference type="Rhea" id="RHEA:10684"/>
        <dbReference type="Rhea" id="RHEA-COMP:10136"/>
        <dbReference type="Rhea" id="RHEA-COMP:20101"/>
        <dbReference type="ChEBI" id="CHEBI:15377"/>
        <dbReference type="ChEBI" id="CHEBI:43474"/>
        <dbReference type="ChEBI" id="CHEBI:46858"/>
        <dbReference type="ChEBI" id="CHEBI:61978"/>
        <dbReference type="EC" id="3.1.3.48"/>
    </reaction>
</comment>
<dbReference type="InterPro" id="IPR029021">
    <property type="entry name" value="Prot-tyrosine_phosphatase-like"/>
</dbReference>
<gene>
    <name evidence="20" type="ORF">TRIADDRAFT_27879</name>
</gene>
<evidence type="ECO:0000256" key="17">
    <source>
        <dbReference type="ARBA" id="ARBA00082375"/>
    </source>
</evidence>
<dbReference type="GO" id="GO:0005769">
    <property type="term" value="C:early endosome"/>
    <property type="evidence" value="ECO:0007669"/>
    <property type="project" value="UniProtKB-SubCell"/>
</dbReference>
<comment type="function">
    <text evidence="14">Protein tyrosine phosphatase which stimulates progression from G1 into S phase during mitosis. Enhances cell proliferation, cell motility and invasive activity, and promotes cancer metastasis. May be involved in the progression of cardiac hypertrophy by inhibiting intracellular calcium mobilization in response to angiotensin II.</text>
</comment>
<dbReference type="EMBL" id="DS985247">
    <property type="protein sequence ID" value="EDV23597.1"/>
    <property type="molecule type" value="Genomic_DNA"/>
</dbReference>
<evidence type="ECO:0000256" key="12">
    <source>
        <dbReference type="ARBA" id="ARBA00023289"/>
    </source>
</evidence>
<dbReference type="AlphaFoldDB" id="B3S204"/>
<evidence type="ECO:0000256" key="14">
    <source>
        <dbReference type="ARBA" id="ARBA00057132"/>
    </source>
</evidence>
<dbReference type="CDD" id="cd14500">
    <property type="entry name" value="PTP-IVa"/>
    <property type="match status" value="1"/>
</dbReference>
<dbReference type="InterPro" id="IPR050561">
    <property type="entry name" value="PTP"/>
</dbReference>
<keyword evidence="21" id="KW-1185">Reference proteome</keyword>
<dbReference type="GO" id="GO:0005634">
    <property type="term" value="C:nucleus"/>
    <property type="evidence" value="ECO:0000318"/>
    <property type="project" value="GO_Central"/>
</dbReference>
<dbReference type="PANTHER" id="PTHR23339">
    <property type="entry name" value="TYROSINE SPECIFIC PROTEIN PHOSPHATASE AND DUAL SPECIFICITY PROTEIN PHOSPHATASE"/>
    <property type="match status" value="1"/>
</dbReference>
<dbReference type="InterPro" id="IPR000387">
    <property type="entry name" value="Tyr_Pase_dom"/>
</dbReference>
<evidence type="ECO:0000313" key="21">
    <source>
        <dbReference type="Proteomes" id="UP000009022"/>
    </source>
</evidence>
<evidence type="ECO:0000259" key="19">
    <source>
        <dbReference type="PROSITE" id="PS50056"/>
    </source>
</evidence>
<evidence type="ECO:0000256" key="4">
    <source>
        <dbReference type="ARBA" id="ARBA00022475"/>
    </source>
</evidence>